<keyword evidence="3" id="KW-0732">Signal</keyword>
<gene>
    <name evidence="5" type="ORF">GIY23_01450</name>
</gene>
<accession>A0A5Q3Q9W5</accession>
<evidence type="ECO:0000256" key="1">
    <source>
        <dbReference type="ARBA" id="ARBA00022801"/>
    </source>
</evidence>
<proteinExistence type="predicted"/>
<dbReference type="SUPFAM" id="SSF56601">
    <property type="entry name" value="beta-lactamase/transpeptidase-like"/>
    <property type="match status" value="1"/>
</dbReference>
<dbReference type="Gene3D" id="3.40.710.10">
    <property type="entry name" value="DD-peptidase/beta-lactamase superfamily"/>
    <property type="match status" value="1"/>
</dbReference>
<dbReference type="KEGG" id="sace:GIY23_01450"/>
<dbReference type="GO" id="GO:0016787">
    <property type="term" value="F:hydrolase activity"/>
    <property type="evidence" value="ECO:0007669"/>
    <property type="project" value="UniProtKB-KW"/>
</dbReference>
<dbReference type="RefSeq" id="WP_154075008.1">
    <property type="nucleotide sequence ID" value="NZ_CP045929.1"/>
</dbReference>
<name>A0A5Q3Q9W5_9PSEU</name>
<dbReference type="AlphaFoldDB" id="A0A5Q3Q9W5"/>
<sequence>MRRTILLGALLTVVTLTSGSATASGPDDDVEGRFDRPQQGFAPASTVLRPGDPSEVGLDRRPIDAALQEIVAGTEAAPGREHPMYAGAVSLLAHDGVVVSQEATGHAVRYADGTGTELPPGQQERAGIGTIFDVASITKLFTSIAVLQLVESDDVELNAPVAKYIPEFAAQGKQSITVEQLLTHTSGLQAEVKLWKLPPEERIPFVLGLKPENPPGTTYTYSDPNMITLGVLVERVSGSTLDERVRTEITEPLGLRDTGFNPPASKQHRIAATEFQQDPPRGMVRGEVHDENAWSLGGVAGQAGIFSTVRDLAILGQTLLNGGGYGEQRILEPASVEMMLDNYNENFPGDDHGLGFELNQRWYMGGLSGPRTAGHTGYTGTSLVLDPASRSVAVLLTNRVHPSRLWGSNNPARVALAQGLAESLAVPPKSGRDSWFADARDEATLTTDEFRTVDGVARVSFSAFVDSQNDTGGVDPLTVEATADGGQTWRPLTLTATGKGAAPGPQTSLAGSGHRAWWQVEASFRTENDPAIQLRWRYAPDQQYVGRGVHVDEIRVADESGELLDAERNPERLTPDGWRTTDR</sequence>
<protein>
    <submittedName>
        <fullName evidence="5">Serine hydrolase</fullName>
    </submittedName>
</protein>
<keyword evidence="6" id="KW-1185">Reference proteome</keyword>
<dbReference type="EMBL" id="CP045929">
    <property type="protein sequence ID" value="QGK68399.1"/>
    <property type="molecule type" value="Genomic_DNA"/>
</dbReference>
<evidence type="ECO:0000256" key="2">
    <source>
        <dbReference type="SAM" id="MobiDB-lite"/>
    </source>
</evidence>
<evidence type="ECO:0000313" key="5">
    <source>
        <dbReference type="EMBL" id="QGK68399.1"/>
    </source>
</evidence>
<feature type="compositionally biased region" description="Basic and acidic residues" evidence="2">
    <location>
        <begin position="565"/>
        <end position="583"/>
    </location>
</feature>
<dbReference type="InterPro" id="IPR001466">
    <property type="entry name" value="Beta-lactam-related"/>
</dbReference>
<dbReference type="PANTHER" id="PTHR43283">
    <property type="entry name" value="BETA-LACTAMASE-RELATED"/>
    <property type="match status" value="1"/>
</dbReference>
<feature type="region of interest" description="Disordered" evidence="2">
    <location>
        <begin position="562"/>
        <end position="583"/>
    </location>
</feature>
<evidence type="ECO:0000313" key="6">
    <source>
        <dbReference type="Proteomes" id="UP000371041"/>
    </source>
</evidence>
<evidence type="ECO:0000256" key="3">
    <source>
        <dbReference type="SAM" id="SignalP"/>
    </source>
</evidence>
<feature type="chain" id="PRO_5024441748" evidence="3">
    <location>
        <begin position="24"/>
        <end position="583"/>
    </location>
</feature>
<dbReference type="InterPro" id="IPR050789">
    <property type="entry name" value="Diverse_Enzym_Activities"/>
</dbReference>
<dbReference type="Gene3D" id="2.60.120.260">
    <property type="entry name" value="Galactose-binding domain-like"/>
    <property type="match status" value="1"/>
</dbReference>
<organism evidence="5 6">
    <name type="scientific">Allosaccharopolyspora coralli</name>
    <dbReference type="NCBI Taxonomy" id="2665642"/>
    <lineage>
        <taxon>Bacteria</taxon>
        <taxon>Bacillati</taxon>
        <taxon>Actinomycetota</taxon>
        <taxon>Actinomycetes</taxon>
        <taxon>Pseudonocardiales</taxon>
        <taxon>Pseudonocardiaceae</taxon>
        <taxon>Allosaccharopolyspora</taxon>
    </lineage>
</organism>
<feature type="signal peptide" evidence="3">
    <location>
        <begin position="1"/>
        <end position="23"/>
    </location>
</feature>
<dbReference type="InterPro" id="IPR012338">
    <property type="entry name" value="Beta-lactam/transpept-like"/>
</dbReference>
<keyword evidence="1 5" id="KW-0378">Hydrolase</keyword>
<feature type="domain" description="Beta-lactamase-related" evidence="4">
    <location>
        <begin position="86"/>
        <end position="415"/>
    </location>
</feature>
<dbReference type="Proteomes" id="UP000371041">
    <property type="component" value="Chromosome"/>
</dbReference>
<dbReference type="PANTHER" id="PTHR43283:SF11">
    <property type="entry name" value="BETA-LACTAMASE-RELATED DOMAIN-CONTAINING PROTEIN"/>
    <property type="match status" value="1"/>
</dbReference>
<dbReference type="Pfam" id="PF00144">
    <property type="entry name" value="Beta-lactamase"/>
    <property type="match status" value="1"/>
</dbReference>
<reference evidence="6" key="1">
    <citation type="submission" date="2019-11" db="EMBL/GenBank/DDBJ databases">
        <title>The complete genome sequence of Saccharopolyspora sp. E2A.</title>
        <authorList>
            <person name="Zhang G."/>
        </authorList>
    </citation>
    <scope>NUCLEOTIDE SEQUENCE [LARGE SCALE GENOMIC DNA]</scope>
    <source>
        <strain evidence="6">E2A</strain>
    </source>
</reference>
<evidence type="ECO:0000259" key="4">
    <source>
        <dbReference type="Pfam" id="PF00144"/>
    </source>
</evidence>